<protein>
    <recommendedName>
        <fullName evidence="5">LamG-like jellyroll fold domain-containing protein</fullName>
    </recommendedName>
</protein>
<dbReference type="Pfam" id="PF13385">
    <property type="entry name" value="Laminin_G_3"/>
    <property type="match status" value="4"/>
</dbReference>
<evidence type="ECO:0000256" key="3">
    <source>
        <dbReference type="SAM" id="MobiDB-lite"/>
    </source>
</evidence>
<dbReference type="Proteomes" id="UP000316426">
    <property type="component" value="Chromosome"/>
</dbReference>
<evidence type="ECO:0000256" key="1">
    <source>
        <dbReference type="ARBA" id="ARBA00022729"/>
    </source>
</evidence>
<feature type="domain" description="LamG-like jellyroll fold" evidence="5">
    <location>
        <begin position="498"/>
        <end position="644"/>
    </location>
</feature>
<evidence type="ECO:0000259" key="5">
    <source>
        <dbReference type="SMART" id="SM00560"/>
    </source>
</evidence>
<feature type="domain" description="LamG-like jellyroll fold" evidence="5">
    <location>
        <begin position="721"/>
        <end position="850"/>
    </location>
</feature>
<evidence type="ECO:0000313" key="6">
    <source>
        <dbReference type="EMBL" id="QDV73583.1"/>
    </source>
</evidence>
<evidence type="ECO:0000313" key="7">
    <source>
        <dbReference type="Proteomes" id="UP000316426"/>
    </source>
</evidence>
<feature type="chain" id="PRO_5021868090" description="LamG-like jellyroll fold domain-containing protein" evidence="4">
    <location>
        <begin position="21"/>
        <end position="1078"/>
    </location>
</feature>
<dbReference type="EMBL" id="CP036349">
    <property type="protein sequence ID" value="QDV73583.1"/>
    <property type="molecule type" value="Genomic_DNA"/>
</dbReference>
<dbReference type="AlphaFoldDB" id="A0A518K704"/>
<dbReference type="InterPro" id="IPR006558">
    <property type="entry name" value="LamG-like"/>
</dbReference>
<feature type="region of interest" description="Disordered" evidence="3">
    <location>
        <begin position="665"/>
        <end position="687"/>
    </location>
</feature>
<dbReference type="Gene3D" id="2.60.120.200">
    <property type="match status" value="4"/>
</dbReference>
<feature type="signal peptide" evidence="4">
    <location>
        <begin position="1"/>
        <end position="20"/>
    </location>
</feature>
<dbReference type="SMART" id="SM00560">
    <property type="entry name" value="LamGL"/>
    <property type="match status" value="3"/>
</dbReference>
<proteinExistence type="predicted"/>
<dbReference type="InterPro" id="IPR013320">
    <property type="entry name" value="ConA-like_dom_sf"/>
</dbReference>
<feature type="domain" description="LamG-like jellyroll fold" evidence="5">
    <location>
        <begin position="286"/>
        <end position="424"/>
    </location>
</feature>
<dbReference type="PANTHER" id="PTHR42535:SF2">
    <property type="entry name" value="CHROMOSOME UNDETERMINED SCAFFOLD_146, WHOLE GENOME SHOTGUN SEQUENCE"/>
    <property type="match status" value="1"/>
</dbReference>
<evidence type="ECO:0000256" key="2">
    <source>
        <dbReference type="ARBA" id="ARBA00023157"/>
    </source>
</evidence>
<keyword evidence="2" id="KW-1015">Disulfide bond</keyword>
<keyword evidence="7" id="KW-1185">Reference proteome</keyword>
<reference evidence="6 7" key="1">
    <citation type="submission" date="2019-02" db="EMBL/GenBank/DDBJ databases">
        <title>Deep-cultivation of Planctomycetes and their phenomic and genomic characterization uncovers novel biology.</title>
        <authorList>
            <person name="Wiegand S."/>
            <person name="Jogler M."/>
            <person name="Boedeker C."/>
            <person name="Pinto D."/>
            <person name="Vollmers J."/>
            <person name="Rivas-Marin E."/>
            <person name="Kohn T."/>
            <person name="Peeters S.H."/>
            <person name="Heuer A."/>
            <person name="Rast P."/>
            <person name="Oberbeckmann S."/>
            <person name="Bunk B."/>
            <person name="Jeske O."/>
            <person name="Meyerdierks A."/>
            <person name="Storesund J.E."/>
            <person name="Kallscheuer N."/>
            <person name="Luecker S."/>
            <person name="Lage O.M."/>
            <person name="Pohl T."/>
            <person name="Merkel B.J."/>
            <person name="Hornburger P."/>
            <person name="Mueller R.-W."/>
            <person name="Bruemmer F."/>
            <person name="Labrenz M."/>
            <person name="Spormann A.M."/>
            <person name="Op den Camp H."/>
            <person name="Overmann J."/>
            <person name="Amann R."/>
            <person name="Jetten M.S.M."/>
            <person name="Mascher T."/>
            <person name="Medema M.H."/>
            <person name="Devos D.P."/>
            <person name="Kaster A.-K."/>
            <person name="Ovreas L."/>
            <person name="Rohde M."/>
            <person name="Galperin M.Y."/>
            <person name="Jogler C."/>
        </authorList>
    </citation>
    <scope>NUCLEOTIDE SEQUENCE [LARGE SCALE GENOMIC DNA]</scope>
    <source>
        <strain evidence="6 7">Spa11</strain>
    </source>
</reference>
<evidence type="ECO:0000256" key="4">
    <source>
        <dbReference type="SAM" id="SignalP"/>
    </source>
</evidence>
<gene>
    <name evidence="6" type="ORF">Spa11_17810</name>
</gene>
<accession>A0A518K704</accession>
<dbReference type="KEGG" id="bmei:Spa11_17810"/>
<keyword evidence="1 4" id="KW-0732">Signal</keyword>
<name>A0A518K704_9BACT</name>
<dbReference type="PANTHER" id="PTHR42535">
    <property type="entry name" value="OOKINETE PROTEIN, PUTATIVE-RELATED"/>
    <property type="match status" value="1"/>
</dbReference>
<dbReference type="SUPFAM" id="SSF49899">
    <property type="entry name" value="Concanavalin A-like lectins/glucanases"/>
    <property type="match status" value="4"/>
</dbReference>
<sequence length="1078" mass="113813" precursor="true">MIRYAALLLALLAGALHAPAANVLLVTGAGTLTGDESDRRLQMQSWGHAVTTIVDSDSQANFDAALANVDAVYIPVTVQEWELSTKLKSTTKGVVCEERYMDVNMGFSTALGWNNNYTQTEVLSNSHPVTSGLPTGYVTIVSSSQPLALMNDTIAPGMMVLSKQNLAAGNMLGVIDAGGALAGGGYAAGRRVRLPWGGDSFNIYALNSYGAQIGQQAIAWAATKPGPRLHWRLDETGGSTVNDSSGNNCHGAITGSMTWVDGRRNGGVDIASGAKATVSSLLGEPTSFTVAAWVDCDAVGAAGGVALSVGDHIALVMDEPTNGGRPAIAFNHSGSSFRWSSGGAAAVGGGWRHYVGVFDDAANTLKLYIDGVLVATTNTTDSIDWAANIGATTAVGGTSYPIASYNLDGRVDDVRVYGRALSESEIAEVYGLIAHWKLDESSGATANDSSLANNDATRTGTVGWTAAKDANGHSFYYPDGEEYFTAPTNTALNDVQEGDYTVMAYFKPNSTPPGTGSANDSTYTVVAKEGWHSGLLYNNAGEFQMDHWRSGDIWSGVGTDGEVYAPGTFHHVAGVVNRTAGTVKVYVDGVLKNTTNFTPGAAAREYGSAPWRIGVGEPGGYDWGYPCDGVIDDVRIYNRAVTDEELAAFASPGLVGHWRLDETSGTTAVDSSSTGNDGTYTGGVTLNESGPYPGDGAVAADFDGADDAVEVPNESLYDITGPITVAAWFKIDAFDHHFQTIIAKGDSAWRISRDASTNFLHFACTGLSHVSLYGDIEVNDGAWHHVAGVYDGSEIRLYVDGRLDVSHTSTGSISTNDHPVTIGRNAQVSQRNWEGGLFDARVYNVALSHAEIAELHGLVGQWKLDETSGTVATDSSGKARHGTYQGSPTLAAAGPGSGSLAASFDGVDDRVSLPTIDDTFENGVTIAGWMRPTAAKNFAKLMQLSIGTSNAIDLGRRGTSSDLRGIVDPGSDHVRPGALHDNAWRHYTMTMDPSGEMRLYRNGVLLGSATRAPVPIAVRTTNWIGASSWGSDEFFEGQMHDVRLYNRPLSDDEATALYLGANVYPSVRIVRWEEAANP</sequence>
<dbReference type="RefSeq" id="WP_145110828.1">
    <property type="nucleotide sequence ID" value="NZ_CP036349.1"/>
</dbReference>
<organism evidence="6 7">
    <name type="scientific">Botrimarina mediterranea</name>
    <dbReference type="NCBI Taxonomy" id="2528022"/>
    <lineage>
        <taxon>Bacteria</taxon>
        <taxon>Pseudomonadati</taxon>
        <taxon>Planctomycetota</taxon>
        <taxon>Planctomycetia</taxon>
        <taxon>Pirellulales</taxon>
        <taxon>Lacipirellulaceae</taxon>
        <taxon>Botrimarina</taxon>
    </lineage>
</organism>